<sequence>MNSTCPAELKSENLESASDNQASNFQHCITDASSSATYCVYTFPKFAQGRGLSMIASPSIAPYVRDAMLRFPPSENIDNNGLFYEMSLPGRGIGLISNHTFQKGDSILTTTPLFMVQESAMSDLVEADRYRLQQLSISSLPPQSSELYHSLAGHFGGDKIEDVVLTNAFSARLGDVKEGFGIVVPEAARLNHDCRPNARFAFDPRTLSHKVHATRIIKPGEELTFSYIDEKQTHAARQQQLQANWGFKCGCTLCSASPDVRISSDTRLQRIAVLRKSLLPFRIENSANITPEMVLEFVSLYETEGLDGAMAEAYMVTALWYCVWGNAEETSKWAALAIKNWEAGGKANLQQMKSLNRRPQDHWCWSSRG</sequence>
<gene>
    <name evidence="2" type="ORF">VTL71DRAFT_2876</name>
</gene>
<dbReference type="SUPFAM" id="SSF82199">
    <property type="entry name" value="SET domain"/>
    <property type="match status" value="1"/>
</dbReference>
<dbReference type="SMART" id="SM00317">
    <property type="entry name" value="SET"/>
    <property type="match status" value="1"/>
</dbReference>
<evidence type="ECO:0000259" key="1">
    <source>
        <dbReference type="PROSITE" id="PS50280"/>
    </source>
</evidence>
<reference evidence="2 3" key="1">
    <citation type="journal article" date="2024" name="Commun. Biol.">
        <title>Comparative genomic analysis of thermophilic fungi reveals convergent evolutionary adaptations and gene losses.</title>
        <authorList>
            <person name="Steindorff A.S."/>
            <person name="Aguilar-Pontes M.V."/>
            <person name="Robinson A.J."/>
            <person name="Andreopoulos B."/>
            <person name="LaButti K."/>
            <person name="Kuo A."/>
            <person name="Mondo S."/>
            <person name="Riley R."/>
            <person name="Otillar R."/>
            <person name="Haridas S."/>
            <person name="Lipzen A."/>
            <person name="Grimwood J."/>
            <person name="Schmutz J."/>
            <person name="Clum A."/>
            <person name="Reid I.D."/>
            <person name="Moisan M.C."/>
            <person name="Butler G."/>
            <person name="Nguyen T.T.M."/>
            <person name="Dewar K."/>
            <person name="Conant G."/>
            <person name="Drula E."/>
            <person name="Henrissat B."/>
            <person name="Hansel C."/>
            <person name="Singer S."/>
            <person name="Hutchinson M.I."/>
            <person name="de Vries R.P."/>
            <person name="Natvig D.O."/>
            <person name="Powell A.J."/>
            <person name="Tsang A."/>
            <person name="Grigoriev I.V."/>
        </authorList>
    </citation>
    <scope>NUCLEOTIDE SEQUENCE [LARGE SCALE GENOMIC DNA]</scope>
    <source>
        <strain evidence="2 3">CBS 494.80</strain>
    </source>
</reference>
<keyword evidence="3" id="KW-1185">Reference proteome</keyword>
<dbReference type="InterPro" id="IPR046341">
    <property type="entry name" value="SET_dom_sf"/>
</dbReference>
<dbReference type="CDD" id="cd20071">
    <property type="entry name" value="SET_SMYD"/>
    <property type="match status" value="1"/>
</dbReference>
<dbReference type="Gene3D" id="2.170.270.10">
    <property type="entry name" value="SET domain"/>
    <property type="match status" value="1"/>
</dbReference>
<comment type="caution">
    <text evidence="2">The sequence shown here is derived from an EMBL/GenBank/DDBJ whole genome shotgun (WGS) entry which is preliminary data.</text>
</comment>
<dbReference type="PROSITE" id="PS50280">
    <property type="entry name" value="SET"/>
    <property type="match status" value="1"/>
</dbReference>
<dbReference type="PANTHER" id="PTHR47332:SF6">
    <property type="entry name" value="SET DOMAIN-CONTAINING PROTEIN"/>
    <property type="match status" value="1"/>
</dbReference>
<dbReference type="EMBL" id="JAZHXI010000012">
    <property type="protein sequence ID" value="KAL2065207.1"/>
    <property type="molecule type" value="Genomic_DNA"/>
</dbReference>
<dbReference type="InterPro" id="IPR053185">
    <property type="entry name" value="SET_domain_protein"/>
</dbReference>
<dbReference type="Pfam" id="PF00856">
    <property type="entry name" value="SET"/>
    <property type="match status" value="1"/>
</dbReference>
<dbReference type="InterPro" id="IPR001214">
    <property type="entry name" value="SET_dom"/>
</dbReference>
<protein>
    <recommendedName>
        <fullName evidence="1">SET domain-containing protein</fullName>
    </recommendedName>
</protein>
<evidence type="ECO:0000313" key="3">
    <source>
        <dbReference type="Proteomes" id="UP001595075"/>
    </source>
</evidence>
<evidence type="ECO:0000313" key="2">
    <source>
        <dbReference type="EMBL" id="KAL2065207.1"/>
    </source>
</evidence>
<proteinExistence type="predicted"/>
<feature type="domain" description="SET" evidence="1">
    <location>
        <begin position="80"/>
        <end position="228"/>
    </location>
</feature>
<organism evidence="2 3">
    <name type="scientific">Oculimacula yallundae</name>
    <dbReference type="NCBI Taxonomy" id="86028"/>
    <lineage>
        <taxon>Eukaryota</taxon>
        <taxon>Fungi</taxon>
        <taxon>Dikarya</taxon>
        <taxon>Ascomycota</taxon>
        <taxon>Pezizomycotina</taxon>
        <taxon>Leotiomycetes</taxon>
        <taxon>Helotiales</taxon>
        <taxon>Ploettnerulaceae</taxon>
        <taxon>Oculimacula</taxon>
    </lineage>
</organism>
<name>A0ABR4C6R8_9HELO</name>
<dbReference type="Proteomes" id="UP001595075">
    <property type="component" value="Unassembled WGS sequence"/>
</dbReference>
<dbReference type="PANTHER" id="PTHR47332">
    <property type="entry name" value="SET DOMAIN-CONTAINING PROTEIN 5"/>
    <property type="match status" value="1"/>
</dbReference>
<accession>A0ABR4C6R8</accession>